<evidence type="ECO:0000313" key="2">
    <source>
        <dbReference type="EMBL" id="GGV29889.1"/>
    </source>
</evidence>
<comment type="caution">
    <text evidence="2">The sequence shown here is derived from an EMBL/GenBank/DDBJ whole genome shotgun (WGS) entry which is preliminary data.</text>
</comment>
<dbReference type="EMBL" id="BMTD01000038">
    <property type="protein sequence ID" value="GGV29889.1"/>
    <property type="molecule type" value="Genomic_DNA"/>
</dbReference>
<dbReference type="RefSeq" id="WP_191878616.1">
    <property type="nucleotide sequence ID" value="NZ_BMTD01000038.1"/>
</dbReference>
<proteinExistence type="predicted"/>
<protein>
    <submittedName>
        <fullName evidence="2">Uncharacterized protein</fullName>
    </submittedName>
</protein>
<dbReference type="AlphaFoldDB" id="A0A918MGK0"/>
<name>A0A918MGK0_9ACTN</name>
<dbReference type="Proteomes" id="UP000618795">
    <property type="component" value="Unassembled WGS sequence"/>
</dbReference>
<keyword evidence="3" id="KW-1185">Reference proteome</keyword>
<evidence type="ECO:0000313" key="3">
    <source>
        <dbReference type="Proteomes" id="UP000618795"/>
    </source>
</evidence>
<evidence type="ECO:0000256" key="1">
    <source>
        <dbReference type="SAM" id="MobiDB-lite"/>
    </source>
</evidence>
<reference evidence="2" key="2">
    <citation type="submission" date="2020-09" db="EMBL/GenBank/DDBJ databases">
        <authorList>
            <person name="Sun Q."/>
            <person name="Ohkuma M."/>
        </authorList>
    </citation>
    <scope>NUCLEOTIDE SEQUENCE</scope>
    <source>
        <strain evidence="2">JCM 4369</strain>
    </source>
</reference>
<gene>
    <name evidence="2" type="ORF">GCM10010260_83040</name>
</gene>
<reference evidence="2" key="1">
    <citation type="journal article" date="2014" name="Int. J. Syst. Evol. Microbiol.">
        <title>Complete genome sequence of Corynebacterium casei LMG S-19264T (=DSM 44701T), isolated from a smear-ripened cheese.</title>
        <authorList>
            <consortium name="US DOE Joint Genome Institute (JGI-PGF)"/>
            <person name="Walter F."/>
            <person name="Albersmeier A."/>
            <person name="Kalinowski J."/>
            <person name="Ruckert C."/>
        </authorList>
    </citation>
    <scope>NUCLEOTIDE SEQUENCE</scope>
    <source>
        <strain evidence="2">JCM 4369</strain>
    </source>
</reference>
<organism evidence="2 3">
    <name type="scientific">Streptomyces filipinensis</name>
    <dbReference type="NCBI Taxonomy" id="66887"/>
    <lineage>
        <taxon>Bacteria</taxon>
        <taxon>Bacillati</taxon>
        <taxon>Actinomycetota</taxon>
        <taxon>Actinomycetes</taxon>
        <taxon>Kitasatosporales</taxon>
        <taxon>Streptomycetaceae</taxon>
        <taxon>Streptomyces</taxon>
    </lineage>
</organism>
<feature type="region of interest" description="Disordered" evidence="1">
    <location>
        <begin position="1"/>
        <end position="24"/>
    </location>
</feature>
<sequence>MRTPIVRVRHATSPPPSGCRWCGDPQDSHGSQWIASVGMHTWAEPTREQRLQRMRARRSAARA</sequence>
<accession>A0A918MGK0</accession>